<comment type="similarity">
    <text evidence="1">Belongs to the SDHAF4 family.</text>
</comment>
<evidence type="ECO:0000313" key="5">
    <source>
        <dbReference type="Proteomes" id="UP000236333"/>
    </source>
</evidence>
<accession>A0A2J8AAA3</accession>
<evidence type="ECO:0000256" key="1">
    <source>
        <dbReference type="ARBA" id="ARBA00005701"/>
    </source>
</evidence>
<name>A0A2J8AAA3_9CHLO</name>
<protein>
    <recommendedName>
        <fullName evidence="2">Succinate dehydrogenase assembly factor 4, mitochondrial</fullName>
    </recommendedName>
</protein>
<organism evidence="4 5">
    <name type="scientific">Tetrabaena socialis</name>
    <dbReference type="NCBI Taxonomy" id="47790"/>
    <lineage>
        <taxon>Eukaryota</taxon>
        <taxon>Viridiplantae</taxon>
        <taxon>Chlorophyta</taxon>
        <taxon>core chlorophytes</taxon>
        <taxon>Chlorophyceae</taxon>
        <taxon>CS clade</taxon>
        <taxon>Chlamydomonadales</taxon>
        <taxon>Tetrabaenaceae</taxon>
        <taxon>Tetrabaena</taxon>
    </lineage>
</organism>
<dbReference type="EMBL" id="PGGS01000089">
    <property type="protein sequence ID" value="PNH09454.1"/>
    <property type="molecule type" value="Genomic_DNA"/>
</dbReference>
<dbReference type="GO" id="GO:0034553">
    <property type="term" value="P:mitochondrial respiratory chain complex II assembly"/>
    <property type="evidence" value="ECO:0007669"/>
    <property type="project" value="TreeGrafter"/>
</dbReference>
<dbReference type="GO" id="GO:0005739">
    <property type="term" value="C:mitochondrion"/>
    <property type="evidence" value="ECO:0007669"/>
    <property type="project" value="TreeGrafter"/>
</dbReference>
<dbReference type="PANTHER" id="PTHR28524">
    <property type="entry name" value="SUCCINATE DEHYDROGENASE ASSEMBLY FACTOR 4, MITOCHONDRIAL"/>
    <property type="match status" value="1"/>
</dbReference>
<feature type="compositionally biased region" description="Polar residues" evidence="3">
    <location>
        <begin position="28"/>
        <end position="53"/>
    </location>
</feature>
<dbReference type="PANTHER" id="PTHR28524:SF3">
    <property type="entry name" value="SUCCINATE DEHYDROGENASE ASSEMBLY FACTOR 4, MITOCHONDRIAL"/>
    <property type="match status" value="1"/>
</dbReference>
<dbReference type="OrthoDB" id="547871at2759"/>
<feature type="compositionally biased region" description="Acidic residues" evidence="3">
    <location>
        <begin position="76"/>
        <end position="89"/>
    </location>
</feature>
<evidence type="ECO:0000313" key="4">
    <source>
        <dbReference type="EMBL" id="PNH09454.1"/>
    </source>
</evidence>
<feature type="region of interest" description="Disordered" evidence="3">
    <location>
        <begin position="70"/>
        <end position="121"/>
    </location>
</feature>
<dbReference type="InterPro" id="IPR012875">
    <property type="entry name" value="SDHF4"/>
</dbReference>
<dbReference type="Proteomes" id="UP000236333">
    <property type="component" value="Unassembled WGS sequence"/>
</dbReference>
<evidence type="ECO:0000256" key="3">
    <source>
        <dbReference type="SAM" id="MobiDB-lite"/>
    </source>
</evidence>
<feature type="compositionally biased region" description="Basic and acidic residues" evidence="3">
    <location>
        <begin position="102"/>
        <end position="121"/>
    </location>
</feature>
<proteinExistence type="inferred from homology"/>
<reference evidence="4 5" key="1">
    <citation type="journal article" date="2017" name="Mol. Biol. Evol.">
        <title>The 4-celled Tetrabaena socialis nuclear genome reveals the essential components for genetic control of cell number at the origin of multicellularity in the volvocine lineage.</title>
        <authorList>
            <person name="Featherston J."/>
            <person name="Arakaki Y."/>
            <person name="Hanschen E.R."/>
            <person name="Ferris P.J."/>
            <person name="Michod R.E."/>
            <person name="Olson B.J.S.C."/>
            <person name="Nozaki H."/>
            <person name="Durand P.M."/>
        </authorList>
    </citation>
    <scope>NUCLEOTIDE SEQUENCE [LARGE SCALE GENOMIC DNA]</scope>
    <source>
        <strain evidence="4 5">NIES-571</strain>
    </source>
</reference>
<sequence length="121" mass="13296">MQRVGSMLAQGPLSSAEECALQQRRDSSSLAGSSPTPTKTANPIDSFTAGLQSKTEQELFQLIQQERDRKLGGVEEGAEGEEVEEEEFEVPNASTGELFGPRGREPTRYGDWENKGRCIDF</sequence>
<dbReference type="Pfam" id="PF07896">
    <property type="entry name" value="DUF1674"/>
    <property type="match status" value="1"/>
</dbReference>
<dbReference type="AlphaFoldDB" id="A0A2J8AAA3"/>
<evidence type="ECO:0000256" key="2">
    <source>
        <dbReference type="ARBA" id="ARBA00022170"/>
    </source>
</evidence>
<keyword evidence="5" id="KW-1185">Reference proteome</keyword>
<gene>
    <name evidence="4" type="ORF">TSOC_003894</name>
</gene>
<comment type="caution">
    <text evidence="4">The sequence shown here is derived from an EMBL/GenBank/DDBJ whole genome shotgun (WGS) entry which is preliminary data.</text>
</comment>
<feature type="region of interest" description="Disordered" evidence="3">
    <location>
        <begin position="1"/>
        <end position="53"/>
    </location>
</feature>